<dbReference type="InterPro" id="IPR011050">
    <property type="entry name" value="Pectin_lyase_fold/virulence"/>
</dbReference>
<evidence type="ECO:0000259" key="1">
    <source>
        <dbReference type="Pfam" id="PF23762"/>
    </source>
</evidence>
<comment type="caution">
    <text evidence="2">The sequence shown here is derived from an EMBL/GenBank/DDBJ whole genome shotgun (WGS) entry which is preliminary data.</text>
</comment>
<dbReference type="OrthoDB" id="5978115at2759"/>
<protein>
    <submittedName>
        <fullName evidence="2">(salmon louse) hypothetical protein</fullName>
    </submittedName>
</protein>
<feature type="domain" description="SHC SH2" evidence="1">
    <location>
        <begin position="36"/>
        <end position="240"/>
    </location>
</feature>
<sequence length="470" mass="53632">MPPNSETEEELSRDLNLKGLPEIFSFPSSSLSRRYEDFKRILSSCDADRGVHARDIKSLWCSYLETYCELPNWLAVWTSKANSPAVHKVVDVIYINFPDLEASIEVLDDDNFIEDNEMVVPLMELYPIKNQLKEFNILSTATSLDQLRFFYNYIWKPWDVNDEVSEDWWKNTSIRLDRLASQTVYNQALIKQLDASGSFDSETLNNEDETDEIIVEKYDVYLREEKIRKEVELLENPTLRLAKFRVEQNKKMENHPEGVRVSLVNPSSFPQIKSMFKTAINEQGLDEDVPLIVHATFQEALNAFLPGDVIVLCPGKHLLASIEDFSKGGTIIGTHDVIITPDEFNSSVMMNFMKNSSIKIKNVTLQTSNNSSETLFLNKDCSLELIKCSNYWRTHGGLILDAEITAETLVMNEVKLLSNTSTDLYIYHYKNTDKLVKGDASLLKSISQISAESSSNTFGNVTIDPDSFYE</sequence>
<evidence type="ECO:0000313" key="3">
    <source>
        <dbReference type="Proteomes" id="UP000675881"/>
    </source>
</evidence>
<dbReference type="EMBL" id="CAJNVT010000008">
    <property type="protein sequence ID" value="CAF2741069.1"/>
    <property type="molecule type" value="Genomic_DNA"/>
</dbReference>
<dbReference type="AlphaFoldDB" id="A0A817FAW5"/>
<proteinExistence type="predicted"/>
<dbReference type="SUPFAM" id="SSF51126">
    <property type="entry name" value="Pectin lyase-like"/>
    <property type="match status" value="1"/>
</dbReference>
<dbReference type="Pfam" id="PF23762">
    <property type="entry name" value="SHCBP_N"/>
    <property type="match status" value="1"/>
</dbReference>
<dbReference type="InterPro" id="IPR057508">
    <property type="entry name" value="SHCBP-like_N"/>
</dbReference>
<dbReference type="PANTHER" id="PTHR14695:SF4">
    <property type="entry name" value="PROTEIN NESSUN DORMA"/>
    <property type="match status" value="1"/>
</dbReference>
<dbReference type="PANTHER" id="PTHR14695">
    <property type="entry name" value="SHC SH2-DOMAIN BINDING PROTEIN 1-RELATED"/>
    <property type="match status" value="1"/>
</dbReference>
<dbReference type="Proteomes" id="UP000675881">
    <property type="component" value="Unassembled WGS sequence"/>
</dbReference>
<dbReference type="GO" id="GO:0007112">
    <property type="term" value="P:male meiosis cytokinesis"/>
    <property type="evidence" value="ECO:0007669"/>
    <property type="project" value="TreeGrafter"/>
</dbReference>
<reference evidence="2" key="1">
    <citation type="submission" date="2021-02" db="EMBL/GenBank/DDBJ databases">
        <authorList>
            <person name="Bekaert M."/>
        </authorList>
    </citation>
    <scope>NUCLEOTIDE SEQUENCE</scope>
    <source>
        <strain evidence="2">IoA-00</strain>
    </source>
</reference>
<name>A0A817FAW5_LEPSM</name>
<dbReference type="GO" id="GO:0007283">
    <property type="term" value="P:spermatogenesis"/>
    <property type="evidence" value="ECO:0007669"/>
    <property type="project" value="TreeGrafter"/>
</dbReference>
<organism evidence="2 3">
    <name type="scientific">Lepeophtheirus salmonis</name>
    <name type="common">Salmon louse</name>
    <name type="synonym">Caligus salmonis</name>
    <dbReference type="NCBI Taxonomy" id="72036"/>
    <lineage>
        <taxon>Eukaryota</taxon>
        <taxon>Metazoa</taxon>
        <taxon>Ecdysozoa</taxon>
        <taxon>Arthropoda</taxon>
        <taxon>Crustacea</taxon>
        <taxon>Multicrustacea</taxon>
        <taxon>Hexanauplia</taxon>
        <taxon>Copepoda</taxon>
        <taxon>Siphonostomatoida</taxon>
        <taxon>Caligidae</taxon>
        <taxon>Lepeophtheirus</taxon>
    </lineage>
</organism>
<accession>A0A817FAW5</accession>
<gene>
    <name evidence="2" type="ORF">LSAA_50</name>
</gene>
<dbReference type="InterPro" id="IPR045140">
    <property type="entry name" value="SHCBP1-like"/>
</dbReference>
<keyword evidence="3" id="KW-1185">Reference proteome</keyword>
<evidence type="ECO:0000313" key="2">
    <source>
        <dbReference type="EMBL" id="CAF2741069.1"/>
    </source>
</evidence>